<feature type="compositionally biased region" description="Basic and acidic residues" evidence="5">
    <location>
        <begin position="604"/>
        <end position="628"/>
    </location>
</feature>
<feature type="compositionally biased region" description="Basic and acidic residues" evidence="5">
    <location>
        <begin position="33"/>
        <end position="42"/>
    </location>
</feature>
<dbReference type="STRING" id="7168.A0A182NI61"/>
<dbReference type="GO" id="GO:0045727">
    <property type="term" value="P:positive regulation of translation"/>
    <property type="evidence" value="ECO:0007669"/>
    <property type="project" value="TreeGrafter"/>
</dbReference>
<dbReference type="InterPro" id="IPR012677">
    <property type="entry name" value="Nucleotide-bd_a/b_plait_sf"/>
</dbReference>
<evidence type="ECO:0000259" key="6">
    <source>
        <dbReference type="Pfam" id="PF03467"/>
    </source>
</evidence>
<organism evidence="7 8">
    <name type="scientific">Anopheles dirus</name>
    <dbReference type="NCBI Taxonomy" id="7168"/>
    <lineage>
        <taxon>Eukaryota</taxon>
        <taxon>Metazoa</taxon>
        <taxon>Ecdysozoa</taxon>
        <taxon>Arthropoda</taxon>
        <taxon>Hexapoda</taxon>
        <taxon>Insecta</taxon>
        <taxon>Pterygota</taxon>
        <taxon>Neoptera</taxon>
        <taxon>Endopterygota</taxon>
        <taxon>Diptera</taxon>
        <taxon>Nematocera</taxon>
        <taxon>Culicoidea</taxon>
        <taxon>Culicidae</taxon>
        <taxon>Anophelinae</taxon>
        <taxon>Anopheles</taxon>
    </lineage>
</organism>
<name>A0A182NI61_9DIPT</name>
<dbReference type="Gene3D" id="3.30.70.330">
    <property type="match status" value="1"/>
</dbReference>
<feature type="compositionally biased region" description="Polar residues" evidence="5">
    <location>
        <begin position="381"/>
        <end position="406"/>
    </location>
</feature>
<dbReference type="VEuPathDB" id="VectorBase:ADIR007334"/>
<evidence type="ECO:0000256" key="2">
    <source>
        <dbReference type="ARBA" id="ARBA00005991"/>
    </source>
</evidence>
<dbReference type="GO" id="GO:0000184">
    <property type="term" value="P:nuclear-transcribed mRNA catabolic process, nonsense-mediated decay"/>
    <property type="evidence" value="ECO:0007669"/>
    <property type="project" value="UniProtKB-KW"/>
</dbReference>
<dbReference type="Pfam" id="PF03467">
    <property type="entry name" value="Smg4_UPF3"/>
    <property type="match status" value="1"/>
</dbReference>
<sequence>MDQPKSGGTSRAGAGGRPDKSDKPPPTATTTTTRKDKKEKGKGAGGGGKRNRKGKKDAPPLLTRVIIRRLPPTMTEQLFCEQISMDGKMPDHDEFYFVGPDWSLGHNASCRAYINFINPADIFRFTDCFDGYTFVDSKGLEYQAVVEYAPFQKPQKNRSRKKDPKCGTIETDTHFIAFKEALEIEAQEALHGRGTQEFSFKLEQEEKTTTTPLLEYIAQRKQEKRDERRRKQDEKRRMREEERFMKKAQIAKAIPDAIQEEVFNEFMEQTVLPRLNSLQGTSKAGGFSGKGATDGKPKDEKDKKSRNRKDKKKGDESKAQQEGGEKNAGNKKQDREKAGKKAKEKGGKEENAKPKEQNQHQHQQKGERNEKPKKEKQPNNAASTGTAAEQPSTSKASQNAPATGGTTKKEVKKYSERRKETRARAETRFAEQDSRLEPESSKDATSTTTKVDGKKIILTPNVPPFIPKEKMTILLAGHSSTATNIPVDHASLSISAPAKPSTKNGKKSPSPDGPKKPATAANEKLTEKQREAREARKIRNKDRPSIEIYQPRKRIVSGAGGKSEDDRGRSDSDNVSVSVSAGAATESGGGDGVTKERRHKLTKKASDQRQKADRKNGRKNSLEAEGAAKDAQTGDMWWM</sequence>
<reference evidence="8" key="1">
    <citation type="submission" date="2013-03" db="EMBL/GenBank/DDBJ databases">
        <title>The Genome Sequence of Anopheles dirus WRAIR2.</title>
        <authorList>
            <consortium name="The Broad Institute Genomics Platform"/>
            <person name="Neafsey D.E."/>
            <person name="Walton C."/>
            <person name="Walker B."/>
            <person name="Young S.K."/>
            <person name="Zeng Q."/>
            <person name="Gargeya S."/>
            <person name="Fitzgerald M."/>
            <person name="Haas B."/>
            <person name="Abouelleil A."/>
            <person name="Allen A.W."/>
            <person name="Alvarado L."/>
            <person name="Arachchi H.M."/>
            <person name="Berlin A.M."/>
            <person name="Chapman S.B."/>
            <person name="Gainer-Dewar J."/>
            <person name="Goldberg J."/>
            <person name="Griggs A."/>
            <person name="Gujja S."/>
            <person name="Hansen M."/>
            <person name="Howarth C."/>
            <person name="Imamovic A."/>
            <person name="Ireland A."/>
            <person name="Larimer J."/>
            <person name="McCowan C."/>
            <person name="Murphy C."/>
            <person name="Pearson M."/>
            <person name="Poon T.W."/>
            <person name="Priest M."/>
            <person name="Roberts A."/>
            <person name="Saif S."/>
            <person name="Shea T."/>
            <person name="Sisk P."/>
            <person name="Sykes S."/>
            <person name="Wortman J."/>
            <person name="Nusbaum C."/>
            <person name="Birren B."/>
        </authorList>
    </citation>
    <scope>NUCLEOTIDE SEQUENCE [LARGE SCALE GENOMIC DNA]</scope>
    <source>
        <strain evidence="8">WRAIR2</strain>
    </source>
</reference>
<dbReference type="GO" id="GO:0005737">
    <property type="term" value="C:cytoplasm"/>
    <property type="evidence" value="ECO:0007669"/>
    <property type="project" value="TreeGrafter"/>
</dbReference>
<dbReference type="Proteomes" id="UP000075884">
    <property type="component" value="Unassembled WGS sequence"/>
</dbReference>
<feature type="compositionally biased region" description="Basic and acidic residues" evidence="5">
    <location>
        <begin position="407"/>
        <end position="442"/>
    </location>
</feature>
<feature type="compositionally biased region" description="Basic and acidic residues" evidence="5">
    <location>
        <begin position="293"/>
        <end position="303"/>
    </location>
</feature>
<feature type="region of interest" description="Disordered" evidence="5">
    <location>
        <begin position="1"/>
        <end position="62"/>
    </location>
</feature>
<accession>A0A182NI61</accession>
<feature type="compositionally biased region" description="Basic and acidic residues" evidence="5">
    <location>
        <begin position="524"/>
        <end position="545"/>
    </location>
</feature>
<reference evidence="7" key="2">
    <citation type="submission" date="2020-05" db="UniProtKB">
        <authorList>
            <consortium name="EnsemblMetazoa"/>
        </authorList>
    </citation>
    <scope>IDENTIFICATION</scope>
    <source>
        <strain evidence="7">WRAIR2</strain>
    </source>
</reference>
<feature type="compositionally biased region" description="Low complexity" evidence="5">
    <location>
        <begin position="1"/>
        <end position="12"/>
    </location>
</feature>
<dbReference type="CDD" id="cd12455">
    <property type="entry name" value="RRM_like_Smg4_UPF3"/>
    <property type="match status" value="1"/>
</dbReference>
<feature type="region of interest" description="Disordered" evidence="5">
    <location>
        <begin position="277"/>
        <end position="464"/>
    </location>
</feature>
<dbReference type="InterPro" id="IPR039722">
    <property type="entry name" value="Upf3"/>
</dbReference>
<dbReference type="PANTHER" id="PTHR13112">
    <property type="entry name" value="UPF3 REGULATOR OF NONSENSE TRANSCRIPTS-LIKE PROTEIN"/>
    <property type="match status" value="1"/>
</dbReference>
<dbReference type="InterPro" id="IPR005120">
    <property type="entry name" value="UPF3_dom"/>
</dbReference>
<evidence type="ECO:0000313" key="8">
    <source>
        <dbReference type="Proteomes" id="UP000075884"/>
    </source>
</evidence>
<feature type="compositionally biased region" description="Basic and acidic residues" evidence="5">
    <location>
        <begin position="562"/>
        <end position="572"/>
    </location>
</feature>
<keyword evidence="8" id="KW-1185">Reference proteome</keyword>
<feature type="compositionally biased region" description="Basic and acidic residues" evidence="5">
    <location>
        <begin position="312"/>
        <end position="325"/>
    </location>
</feature>
<comment type="similarity">
    <text evidence="2">Belongs to the RENT3 family.</text>
</comment>
<proteinExistence type="inferred from homology"/>
<dbReference type="GO" id="GO:0003729">
    <property type="term" value="F:mRNA binding"/>
    <property type="evidence" value="ECO:0007669"/>
    <property type="project" value="TreeGrafter"/>
</dbReference>
<feature type="region of interest" description="Disordered" evidence="5">
    <location>
        <begin position="219"/>
        <end position="243"/>
    </location>
</feature>
<dbReference type="SUPFAM" id="SSF54928">
    <property type="entry name" value="RNA-binding domain, RBD"/>
    <property type="match status" value="1"/>
</dbReference>
<evidence type="ECO:0000256" key="4">
    <source>
        <dbReference type="ARBA" id="ARBA00023242"/>
    </source>
</evidence>
<feature type="region of interest" description="Disordered" evidence="5">
    <location>
        <begin position="487"/>
        <end position="639"/>
    </location>
</feature>
<feature type="compositionally biased region" description="Low complexity" evidence="5">
    <location>
        <begin position="573"/>
        <end position="586"/>
    </location>
</feature>
<dbReference type="PANTHER" id="PTHR13112:SF0">
    <property type="entry name" value="FI21285P1"/>
    <property type="match status" value="1"/>
</dbReference>
<evidence type="ECO:0000313" key="7">
    <source>
        <dbReference type="EnsemblMetazoa" id="ADIR007334-PA"/>
    </source>
</evidence>
<feature type="domain" description="UPF3" evidence="6">
    <location>
        <begin position="63"/>
        <end position="222"/>
    </location>
</feature>
<evidence type="ECO:0000256" key="1">
    <source>
        <dbReference type="ARBA" id="ARBA00004123"/>
    </source>
</evidence>
<feature type="compositionally biased region" description="Basic and acidic residues" evidence="5">
    <location>
        <begin position="331"/>
        <end position="377"/>
    </location>
</feature>
<dbReference type="EnsemblMetazoa" id="ADIR007334-RA">
    <property type="protein sequence ID" value="ADIR007334-PA"/>
    <property type="gene ID" value="ADIR007334"/>
</dbReference>
<protein>
    <recommendedName>
        <fullName evidence="6">UPF3 domain-containing protein</fullName>
    </recommendedName>
</protein>
<keyword evidence="4" id="KW-0539">Nucleus</keyword>
<dbReference type="GO" id="GO:0005730">
    <property type="term" value="C:nucleolus"/>
    <property type="evidence" value="ECO:0007669"/>
    <property type="project" value="TreeGrafter"/>
</dbReference>
<evidence type="ECO:0000256" key="5">
    <source>
        <dbReference type="SAM" id="MobiDB-lite"/>
    </source>
</evidence>
<dbReference type="AlphaFoldDB" id="A0A182NI61"/>
<dbReference type="FunFam" id="3.30.70.330:FF:000717">
    <property type="entry name" value="regulator of nonsense transcripts 3B"/>
    <property type="match status" value="1"/>
</dbReference>
<dbReference type="InterPro" id="IPR035979">
    <property type="entry name" value="RBD_domain_sf"/>
</dbReference>
<comment type="subcellular location">
    <subcellularLocation>
        <location evidence="1">Nucleus</location>
    </subcellularLocation>
</comment>
<keyword evidence="3" id="KW-0866">Nonsense-mediated mRNA decay</keyword>
<evidence type="ECO:0000256" key="3">
    <source>
        <dbReference type="ARBA" id="ARBA00023161"/>
    </source>
</evidence>